<evidence type="ECO:0000259" key="10">
    <source>
        <dbReference type="Pfam" id="PF11919"/>
    </source>
</evidence>
<dbReference type="InterPro" id="IPR055455">
    <property type="entry name" value="HEAT_PSME4"/>
</dbReference>
<dbReference type="GO" id="GO:0006281">
    <property type="term" value="P:DNA repair"/>
    <property type="evidence" value="ECO:0007669"/>
    <property type="project" value="UniProtKB-KW"/>
</dbReference>
<dbReference type="GO" id="GO:0016607">
    <property type="term" value="C:nuclear speck"/>
    <property type="evidence" value="ECO:0007669"/>
    <property type="project" value="UniProtKB-SubCell"/>
</dbReference>
<keyword evidence="5" id="KW-0677">Repeat</keyword>
<keyword evidence="7" id="KW-0234">DNA repair</keyword>
<dbReference type="InterPro" id="IPR035309">
    <property type="entry name" value="PSME4"/>
</dbReference>
<dbReference type="SUPFAM" id="SSF48371">
    <property type="entry name" value="ARM repeat"/>
    <property type="match status" value="1"/>
</dbReference>
<reference evidence="13 14" key="1">
    <citation type="submission" date="2022-09" db="EMBL/GenBank/DDBJ databases">
        <authorList>
            <person name="Palmer J.M."/>
        </authorList>
    </citation>
    <scope>NUCLEOTIDE SEQUENCE [LARGE SCALE GENOMIC DNA]</scope>
    <source>
        <strain evidence="13 14">DSM 7382</strain>
    </source>
</reference>
<keyword evidence="6" id="KW-0227">DNA damage</keyword>
<keyword evidence="4" id="KW-0963">Cytoplasm</keyword>
<feature type="region of interest" description="Disordered" evidence="9">
    <location>
        <begin position="25"/>
        <end position="48"/>
    </location>
</feature>
<feature type="domain" description="Proteasome activator complex subunit 4 C-terminal" evidence="10">
    <location>
        <begin position="1846"/>
        <end position="1932"/>
    </location>
</feature>
<accession>A0AAW0GTD9</accession>
<comment type="caution">
    <text evidence="13">The sequence shown here is derived from an EMBL/GenBank/DDBJ whole genome shotgun (WGS) entry which is preliminary data.</text>
</comment>
<feature type="domain" description="Proteasome activator Blm10 middle HEAT repeats region" evidence="11">
    <location>
        <begin position="389"/>
        <end position="918"/>
    </location>
</feature>
<dbReference type="Pfam" id="PF16507">
    <property type="entry name" value="HEAT_PSME4_mid"/>
    <property type="match status" value="1"/>
</dbReference>
<dbReference type="InterPro" id="IPR021843">
    <property type="entry name" value="PSME4_C"/>
</dbReference>
<dbReference type="Gene3D" id="1.25.10.10">
    <property type="entry name" value="Leucine-rich Repeat Variant"/>
    <property type="match status" value="1"/>
</dbReference>
<proteinExistence type="inferred from homology"/>
<comment type="similarity">
    <text evidence="3">Belongs to the BLM10 family.</text>
</comment>
<feature type="domain" description="Proteasome activator complex subunit 4-like HEAT repeat-like" evidence="12">
    <location>
        <begin position="1358"/>
        <end position="1556"/>
    </location>
</feature>
<dbReference type="PANTHER" id="PTHR32170:SF3">
    <property type="entry name" value="PROTEASOME ACTIVATOR COMPLEX SUBUNIT 4"/>
    <property type="match status" value="1"/>
</dbReference>
<organism evidence="13 14">
    <name type="scientific">Cerrena zonata</name>
    <dbReference type="NCBI Taxonomy" id="2478898"/>
    <lineage>
        <taxon>Eukaryota</taxon>
        <taxon>Fungi</taxon>
        <taxon>Dikarya</taxon>
        <taxon>Basidiomycota</taxon>
        <taxon>Agaricomycotina</taxon>
        <taxon>Agaricomycetes</taxon>
        <taxon>Polyporales</taxon>
        <taxon>Cerrenaceae</taxon>
        <taxon>Cerrena</taxon>
    </lineage>
</organism>
<dbReference type="InterPro" id="IPR032430">
    <property type="entry name" value="Blm10_mid"/>
</dbReference>
<keyword evidence="8" id="KW-0539">Nucleus</keyword>
<evidence type="ECO:0000256" key="2">
    <source>
        <dbReference type="ARBA" id="ARBA00004496"/>
    </source>
</evidence>
<evidence type="ECO:0000256" key="4">
    <source>
        <dbReference type="ARBA" id="ARBA00022490"/>
    </source>
</evidence>
<evidence type="ECO:0000256" key="5">
    <source>
        <dbReference type="ARBA" id="ARBA00022737"/>
    </source>
</evidence>
<evidence type="ECO:0008006" key="15">
    <source>
        <dbReference type="Google" id="ProtNLM"/>
    </source>
</evidence>
<gene>
    <name evidence="13" type="ORF">QCA50_001508</name>
</gene>
<evidence type="ECO:0000313" key="14">
    <source>
        <dbReference type="Proteomes" id="UP001385951"/>
    </source>
</evidence>
<keyword evidence="14" id="KW-1185">Reference proteome</keyword>
<dbReference type="GO" id="GO:0005829">
    <property type="term" value="C:cytosol"/>
    <property type="evidence" value="ECO:0007669"/>
    <property type="project" value="TreeGrafter"/>
</dbReference>
<dbReference type="Pfam" id="PF11919">
    <property type="entry name" value="PSME4_C"/>
    <property type="match status" value="1"/>
</dbReference>
<protein>
    <recommendedName>
        <fullName evidence="15">ARM repeat-containing protein</fullName>
    </recommendedName>
</protein>
<dbReference type="PANTHER" id="PTHR32170">
    <property type="entry name" value="PROTEASOME ACTIVATOR COMPLEX SUBUNIT 4"/>
    <property type="match status" value="1"/>
</dbReference>
<evidence type="ECO:0000256" key="1">
    <source>
        <dbReference type="ARBA" id="ARBA00004324"/>
    </source>
</evidence>
<evidence type="ECO:0000256" key="8">
    <source>
        <dbReference type="ARBA" id="ARBA00023242"/>
    </source>
</evidence>
<dbReference type="EMBL" id="JASBNA010000002">
    <property type="protein sequence ID" value="KAK7694325.1"/>
    <property type="molecule type" value="Genomic_DNA"/>
</dbReference>
<evidence type="ECO:0000256" key="7">
    <source>
        <dbReference type="ARBA" id="ARBA00023204"/>
    </source>
</evidence>
<dbReference type="GO" id="GO:0016504">
    <property type="term" value="F:peptidase activator activity"/>
    <property type="evidence" value="ECO:0007669"/>
    <property type="project" value="InterPro"/>
</dbReference>
<dbReference type="GO" id="GO:0010499">
    <property type="term" value="P:proteasomal ubiquitin-independent protein catabolic process"/>
    <property type="evidence" value="ECO:0007669"/>
    <property type="project" value="TreeGrafter"/>
</dbReference>
<sequence length="1932" mass="218542">MDVQSLTSSLGVDVASQLASYIRNQPGMDDNDMSIPDSPVDTGESTPQSTFEKQRAALQTYLDSVPYDCESIDYMQERLEEIVGKIVICAQTKNWLSLTTWDGMLQCWLLLRYPMTTAIRAKLVRLYYELCLVPGLEPRVVRSWADMISRLLCSKADQRRRLESTDLQLPWEPLWRVLQKELWPKKRLQESSRNMVNILLYVAEHSSRYYPTEEIPNMLSAFIPMVTKDTILTMIPVMTSFLPAANPHLYMPTFFRLWEAFNSSIIDDRLLDLCGVLSEEFVAGKSGDAGEAAADYKDVGIWSEAEWTILIGHTLNSMNVPVGVVKGASTTATHADTMGDRQSLRIRKSTSRFNALAKIIVFSMSLDGPIRTDIASPGFLAGSRAMDSLDRLITSTESYFHPSNSGHWTLALTGFVHRLAVEFCKRWNEEKLRTCKTPVGRRLTPAIRHAFITTLRTPTLLAMFAKDPLSSSYAQGALRLLAMLEPNLVMPELLERAYSGLEVINETHRTTAVMTMLSGVALPLVNEKIWLGGQKHILPLLELCIPGIDLNDPMKTLCASMFIVSITQHIKLGDLSMHHGAPLADDVPSEELMDVDDRNHLPDGTENPAILSKEEERALTRESTAGFADWVASLFRRVFALYENLPEEGGRRNTTGGKMEEAVIKSIKGTLDVLCLHLSDQLFDLALKLVYDYATTNARSNAVRAFGQLVSCLARVKPDKVIAKFLPYCINQIQEELKHGASSIRTTSTHQAVPSDTTLHWNMSILRGCLGYGGSTLLQYKEQFIDLIALLVDKTKSERGYSGTGRLINRILHTVASIYPINARFVNNEEWESPEFDSNHNLHWGRLYEPQDVKIEWHVPSPEEVDFVLEILDRIASPALDKLEELLLTAGHWDNVARNDFCRYLHAVRSIWSGLPTILREGPKETKSPCIDTALEVEGLLVNHLSVAAGFVLEDSSDPKYQRVFAHRSRFGSVVHRAATALRQPSEGEDHIDAVISVSKAIDVYLLEYAMTRNNYDAMQKAYSATRELSRMSSRQKENSRAVLLKRAQLYHSGRVYMEALYRRRSEQDDQLLTDLVELSLSPYTRVRRHAQAVLNNACGYFIRSTRFALPQMYRALSRGEDADRMKGALYVLWNKGVASYAISDIKHGGPYLLHLLESQHQEKPSIQKLVGNLIQNSLVYITEESLHTNAFTEPVPRIDQAIKDLATEFTPKLINGDILREAVAKLEPRVAERNRQYDATILGILEIASRPTTHWRYVQFATRFLHALLRRDICPPPVLAKFFADQSISAHPTIRTFAQKGVVKMTAHIKIRTYSKNAEQLWLDEWSNPLQEIITISDPAQFLQQLTQPVEKSTPNAFYVDKLNTGFLSWQKSVKAYKPVTSDQSSIKWEPQSIPILQAMAEVMGSGEYFSKLALLLGQEAGRNPSSLELRGDHLVFMKSISKMFEHRFLDQILPVLEPLLTDNDRYKQRAVAELLAGLLRGSKHWPPSPFNALWSWMGSQMQTIYTQIKPDTLSFWESLFNEQLSDRDSRRIGPLVAWILSLPLEFHSDSAFSMSKNLTLFNIVVDTAWLQFTPLADQYAHTFLENANTGYAEVRTHIATTLAAIVSSQWQPWYPSTDAFLESCRTNPDPLGVRRARYINQVTGIATQLPVWKDQRYPPPRVSQSQYDKVGLTVLQWIWTASHGPQASLMFPYVITLLPEILRMAELNDSSELQKYSQAVLYILSAVPPPPEYVELIADNFLAAITSSTSWRIRLNALPTFLVFYYRNLMSMPSTVISRVMEVLLDCLADENVEVREMASKMLSGVVRCSQRQSIIPLKDRFVKLARRTKLSSRKDPKYAESLRTMHSAILGICALIESFPYSVESWMPPLTEVLANHATDPPPISTTIRKCASEFKKTHQDTWHKDQQAFDEDQLQSLSTMLVGTSYYA</sequence>
<evidence type="ECO:0000259" key="11">
    <source>
        <dbReference type="Pfam" id="PF16507"/>
    </source>
</evidence>
<evidence type="ECO:0000259" key="12">
    <source>
        <dbReference type="Pfam" id="PF23096"/>
    </source>
</evidence>
<dbReference type="Pfam" id="PF23096">
    <property type="entry name" value="HEAT_PSME4"/>
    <property type="match status" value="1"/>
</dbReference>
<evidence type="ECO:0000256" key="9">
    <source>
        <dbReference type="SAM" id="MobiDB-lite"/>
    </source>
</evidence>
<dbReference type="InterPro" id="IPR011989">
    <property type="entry name" value="ARM-like"/>
</dbReference>
<dbReference type="GO" id="GO:0070628">
    <property type="term" value="F:proteasome binding"/>
    <property type="evidence" value="ECO:0007669"/>
    <property type="project" value="InterPro"/>
</dbReference>
<dbReference type="Proteomes" id="UP001385951">
    <property type="component" value="Unassembled WGS sequence"/>
</dbReference>
<dbReference type="InterPro" id="IPR016024">
    <property type="entry name" value="ARM-type_fold"/>
</dbReference>
<evidence type="ECO:0000256" key="3">
    <source>
        <dbReference type="ARBA" id="ARBA00005739"/>
    </source>
</evidence>
<evidence type="ECO:0000256" key="6">
    <source>
        <dbReference type="ARBA" id="ARBA00022763"/>
    </source>
</evidence>
<comment type="subcellular location">
    <subcellularLocation>
        <location evidence="2">Cytoplasm</location>
    </subcellularLocation>
    <subcellularLocation>
        <location evidence="1">Nucleus speckle</location>
    </subcellularLocation>
</comment>
<name>A0AAW0GTD9_9APHY</name>
<evidence type="ECO:0000313" key="13">
    <source>
        <dbReference type="EMBL" id="KAK7694325.1"/>
    </source>
</evidence>